<dbReference type="PRINTS" id="PR01713">
    <property type="entry name" value="NUCEPIMERASE"/>
</dbReference>
<keyword evidence="8 9" id="KW-0413">Isomerase</keyword>
<comment type="pathway">
    <text evidence="5 9">Carbohydrate metabolism; galactose metabolism.</text>
</comment>
<evidence type="ECO:0000313" key="11">
    <source>
        <dbReference type="EMBL" id="JAS30044.1"/>
    </source>
</evidence>
<evidence type="ECO:0000256" key="3">
    <source>
        <dbReference type="ARBA" id="ARBA00001911"/>
    </source>
</evidence>
<comment type="catalytic activity">
    <reaction evidence="2 9">
        <text>UDP-alpha-D-glucose = UDP-alpha-D-galactose</text>
        <dbReference type="Rhea" id="RHEA:22168"/>
        <dbReference type="ChEBI" id="CHEBI:58885"/>
        <dbReference type="ChEBI" id="CHEBI:66914"/>
        <dbReference type="EC" id="5.1.3.2"/>
    </reaction>
</comment>
<dbReference type="PANTHER" id="PTHR43725:SF47">
    <property type="entry name" value="UDP-GLUCOSE 4-EPIMERASE"/>
    <property type="match status" value="1"/>
</dbReference>
<comment type="function">
    <text evidence="4">Catalyzes two distinct but analogous reactions: the reversible epimerization of UDP-glucose to UDP-galactose and the reversible epimerization of UDP-N-acetylglucosamine to UDP-N-acetylgalactosamine. The reaction with UDP-Gal plays a critical role in the Leloir pathway of galactose catabolism in which galactose is converted to the glycolytic intermediate glucose 6-phosphate. It contributes to the catabolism of dietary galactose and enables the endogenous biosynthesis of both UDP-Gal and UDP-GalNAc when exogenous sources are limited. Both UDP-sugar interconversions are important in the synthesis of glycoproteins and glycolipids.</text>
</comment>
<dbReference type="NCBIfam" id="NF007956">
    <property type="entry name" value="PRK10675.1"/>
    <property type="match status" value="1"/>
</dbReference>
<comment type="similarity">
    <text evidence="9">Belongs to the NAD(P)-dependent epimerase/dehydratase family.</text>
</comment>
<gene>
    <name evidence="11" type="ORF">g.12739</name>
</gene>
<evidence type="ECO:0000256" key="5">
    <source>
        <dbReference type="ARBA" id="ARBA00004947"/>
    </source>
</evidence>
<dbReference type="Pfam" id="PF16363">
    <property type="entry name" value="GDP_Man_Dehyd"/>
    <property type="match status" value="1"/>
</dbReference>
<dbReference type="GO" id="GO:0033499">
    <property type="term" value="P:galactose catabolic process via UDP-galactose, Leloir pathway"/>
    <property type="evidence" value="ECO:0007669"/>
    <property type="project" value="TreeGrafter"/>
</dbReference>
<keyword evidence="6 9" id="KW-0520">NAD</keyword>
<reference evidence="11" key="1">
    <citation type="submission" date="2015-12" db="EMBL/GenBank/DDBJ databases">
        <title>De novo transcriptome assembly of four potential Pierce s Disease insect vectors from Arizona vineyards.</title>
        <authorList>
            <person name="Tassone E.E."/>
        </authorList>
    </citation>
    <scope>NUCLEOTIDE SEQUENCE</scope>
</reference>
<dbReference type="SUPFAM" id="SSF51735">
    <property type="entry name" value="NAD(P)-binding Rossmann-fold domains"/>
    <property type="match status" value="1"/>
</dbReference>
<comment type="catalytic activity">
    <reaction evidence="1">
        <text>UDP-N-acetyl-alpha-D-glucosamine = UDP-N-acetyl-alpha-D-galactosamine</text>
        <dbReference type="Rhea" id="RHEA:20517"/>
        <dbReference type="ChEBI" id="CHEBI:57705"/>
        <dbReference type="ChEBI" id="CHEBI:67138"/>
        <dbReference type="EC" id="5.1.3.7"/>
    </reaction>
</comment>
<evidence type="ECO:0000259" key="10">
    <source>
        <dbReference type="Pfam" id="PF16363"/>
    </source>
</evidence>
<dbReference type="GO" id="GO:0003978">
    <property type="term" value="F:UDP-glucose 4-epimerase activity"/>
    <property type="evidence" value="ECO:0007669"/>
    <property type="project" value="UniProtKB-UniRule"/>
</dbReference>
<dbReference type="CDD" id="cd05247">
    <property type="entry name" value="UDP_G4E_1_SDR_e"/>
    <property type="match status" value="1"/>
</dbReference>
<dbReference type="InterPro" id="IPR036291">
    <property type="entry name" value="NAD(P)-bd_dom_sf"/>
</dbReference>
<proteinExistence type="inferred from homology"/>
<dbReference type="UniPathway" id="UPA00214"/>
<comment type="cofactor">
    <cofactor evidence="3 9">
        <name>NAD(+)</name>
        <dbReference type="ChEBI" id="CHEBI:57540"/>
    </cofactor>
</comment>
<protein>
    <recommendedName>
        <fullName evidence="9">UDP-glucose 4-epimerase</fullName>
        <ecNumber evidence="9">5.1.3.2</ecNumber>
    </recommendedName>
</protein>
<dbReference type="EC" id="5.1.3.2" evidence="9"/>
<dbReference type="AlphaFoldDB" id="A0A1B6DWH8"/>
<keyword evidence="9" id="KW-0119">Carbohydrate metabolism</keyword>
<dbReference type="InterPro" id="IPR016040">
    <property type="entry name" value="NAD(P)-bd_dom"/>
</dbReference>
<comment type="subunit">
    <text evidence="9">Homodimer.</text>
</comment>
<evidence type="ECO:0000256" key="1">
    <source>
        <dbReference type="ARBA" id="ARBA00000014"/>
    </source>
</evidence>
<name>A0A1B6DWH8_9HEMI</name>
<organism evidence="11">
    <name type="scientific">Clastoptera arizonana</name>
    <name type="common">Arizona spittle bug</name>
    <dbReference type="NCBI Taxonomy" id="38151"/>
    <lineage>
        <taxon>Eukaryota</taxon>
        <taxon>Metazoa</taxon>
        <taxon>Ecdysozoa</taxon>
        <taxon>Arthropoda</taxon>
        <taxon>Hexapoda</taxon>
        <taxon>Insecta</taxon>
        <taxon>Pterygota</taxon>
        <taxon>Neoptera</taxon>
        <taxon>Paraneoptera</taxon>
        <taxon>Hemiptera</taxon>
        <taxon>Auchenorrhyncha</taxon>
        <taxon>Cercopoidea</taxon>
        <taxon>Clastopteridae</taxon>
        <taxon>Clastoptera</taxon>
    </lineage>
</organism>
<dbReference type="Gene3D" id="3.90.25.10">
    <property type="entry name" value="UDP-galactose 4-epimerase, domain 1"/>
    <property type="match status" value="1"/>
</dbReference>
<dbReference type="GO" id="GO:0003974">
    <property type="term" value="F:UDP-N-acetylglucosamine 4-epimerase activity"/>
    <property type="evidence" value="ECO:0007669"/>
    <property type="project" value="UniProtKB-EC"/>
</dbReference>
<keyword evidence="7" id="KW-0299">Galactose metabolism</keyword>
<evidence type="ECO:0000256" key="8">
    <source>
        <dbReference type="ARBA" id="ARBA00023235"/>
    </source>
</evidence>
<feature type="domain" description="NAD(P)-binding" evidence="10">
    <location>
        <begin position="8"/>
        <end position="339"/>
    </location>
</feature>
<evidence type="ECO:0000256" key="6">
    <source>
        <dbReference type="ARBA" id="ARBA00023027"/>
    </source>
</evidence>
<evidence type="ECO:0000256" key="9">
    <source>
        <dbReference type="RuleBase" id="RU366046"/>
    </source>
</evidence>
<dbReference type="PANTHER" id="PTHR43725">
    <property type="entry name" value="UDP-GLUCOSE 4-EPIMERASE"/>
    <property type="match status" value="1"/>
</dbReference>
<dbReference type="EMBL" id="GEDC01007254">
    <property type="protein sequence ID" value="JAS30044.1"/>
    <property type="molecule type" value="Transcribed_RNA"/>
</dbReference>
<dbReference type="InterPro" id="IPR005886">
    <property type="entry name" value="UDP_G4E"/>
</dbReference>
<sequence length="354" mass="38629">MSSGGLVLVTGGAGYVGSHTVLALLNKGYEVVVVDNLVNAFKAPGAALPESLVRVQKLSGKKVKFYNVDLLNKEALTNVFAENKVSYVMHFAALKAVSESCEKPLEYYGNNITGGLNLLEVMRAFKITKFIYSSSSTVYGTPQALPLTEDHPTGQGCTNPYGKSKYFVEEILKDLSASDKIWDIISLRYFNPVGAHQSGEIGEDPAGIPNNLMPYIAQVAIGRRPQLNVYGGDYDTPDGTGVRDYIHILDLADGHIAALEKIRSPGFNGFKTYNLGTGSGNSVLEVVNAFRKASGQEVKYEIVGRRQGDIATSYCDTKLAKKELGWEAKKNLKDMCEDMWRWQSKNPNGFEGSS</sequence>
<evidence type="ECO:0000256" key="7">
    <source>
        <dbReference type="ARBA" id="ARBA00023144"/>
    </source>
</evidence>
<evidence type="ECO:0000256" key="4">
    <source>
        <dbReference type="ARBA" id="ARBA00002760"/>
    </source>
</evidence>
<dbReference type="NCBIfam" id="TIGR01179">
    <property type="entry name" value="galE"/>
    <property type="match status" value="1"/>
</dbReference>
<dbReference type="Gene3D" id="3.40.50.720">
    <property type="entry name" value="NAD(P)-binding Rossmann-like Domain"/>
    <property type="match status" value="1"/>
</dbReference>
<dbReference type="GO" id="GO:0005829">
    <property type="term" value="C:cytosol"/>
    <property type="evidence" value="ECO:0007669"/>
    <property type="project" value="TreeGrafter"/>
</dbReference>
<evidence type="ECO:0000256" key="2">
    <source>
        <dbReference type="ARBA" id="ARBA00000083"/>
    </source>
</evidence>
<accession>A0A1B6DWH8</accession>